<dbReference type="HOGENOM" id="CLU_2681356_0_0_4"/>
<evidence type="ECO:0000313" key="3">
    <source>
        <dbReference type="Proteomes" id="UP000028782"/>
    </source>
</evidence>
<evidence type="ECO:0000256" key="1">
    <source>
        <dbReference type="SAM" id="MobiDB-lite"/>
    </source>
</evidence>
<dbReference type="KEGG" id="ctes:O987_21042"/>
<dbReference type="EMBL" id="CP006704">
    <property type="protein sequence ID" value="AIJ48301.1"/>
    <property type="molecule type" value="Genomic_DNA"/>
</dbReference>
<accession>A0A076PUC9</accession>
<protein>
    <submittedName>
        <fullName evidence="2">Uncharacterized protein</fullName>
    </submittedName>
</protein>
<dbReference type="Proteomes" id="UP000028782">
    <property type="component" value="Chromosome"/>
</dbReference>
<dbReference type="AlphaFoldDB" id="A0A076PUC9"/>
<organism evidence="2 3">
    <name type="scientific">Comamonas testosteroni TK102</name>
    <dbReference type="NCBI Taxonomy" id="1392005"/>
    <lineage>
        <taxon>Bacteria</taxon>
        <taxon>Pseudomonadati</taxon>
        <taxon>Pseudomonadota</taxon>
        <taxon>Betaproteobacteria</taxon>
        <taxon>Burkholderiales</taxon>
        <taxon>Comamonadaceae</taxon>
        <taxon>Comamonas</taxon>
    </lineage>
</organism>
<gene>
    <name evidence="2" type="ORF">O987_21042</name>
</gene>
<sequence length="74" mass="8258">MQREDLAIAPAPQALQPEIISHSISHDDHVRSPNVPMKNSDVDIDNPDARSAQPSNAMQLEAEHGWDVYPDRMT</sequence>
<evidence type="ECO:0000313" key="2">
    <source>
        <dbReference type="EMBL" id="AIJ48301.1"/>
    </source>
</evidence>
<feature type="region of interest" description="Disordered" evidence="1">
    <location>
        <begin position="26"/>
        <end position="45"/>
    </location>
</feature>
<dbReference type="RefSeq" id="WP_141567890.1">
    <property type="nucleotide sequence ID" value="NZ_CP006704.1"/>
</dbReference>
<name>A0A076PUC9_COMTE</name>
<proteinExistence type="predicted"/>
<reference evidence="2 3" key="1">
    <citation type="journal article" date="2014" name="Genome Announc.">
        <title>Complete Genome Sequence of Polychlorinated Biphenyl Degrader Comamonas testosteroni TK102 (NBRC 109938).</title>
        <authorList>
            <person name="Fukuda K."/>
            <person name="Hosoyama A."/>
            <person name="Tsuchikane K."/>
            <person name="Ohji S."/>
            <person name="Yamazoe A."/>
            <person name="Fujita N."/>
            <person name="Shintani M."/>
            <person name="Kimbara K."/>
        </authorList>
    </citation>
    <scope>NUCLEOTIDE SEQUENCE [LARGE SCALE GENOMIC DNA]</scope>
    <source>
        <strain evidence="2">TK102</strain>
    </source>
</reference>